<protein>
    <submittedName>
        <fullName evidence="2">Uncharacterized protein</fullName>
    </submittedName>
</protein>
<proteinExistence type="predicted"/>
<reference evidence="2 3" key="1">
    <citation type="submission" date="2020-01" db="EMBL/GenBank/DDBJ databases">
        <authorList>
            <person name="Gupta K D."/>
        </authorList>
    </citation>
    <scope>NUCLEOTIDE SEQUENCE [LARGE SCALE GENOMIC DNA]</scope>
</reference>
<evidence type="ECO:0000256" key="1">
    <source>
        <dbReference type="SAM" id="MobiDB-lite"/>
    </source>
</evidence>
<comment type="caution">
    <text evidence="2">The sequence shown here is derived from an EMBL/GenBank/DDBJ whole genome shotgun (WGS) entry which is preliminary data.</text>
</comment>
<feature type="region of interest" description="Disordered" evidence="1">
    <location>
        <begin position="1"/>
        <end position="26"/>
    </location>
</feature>
<dbReference type="Proteomes" id="UP000467700">
    <property type="component" value="Unassembled WGS sequence"/>
</dbReference>
<sequence length="100" mass="10880">MAQSSENPPRSSRRAAKPQRLRPHRIHDMSVAITYKQLHGRIMTSTEHGGSGVVRTLESMMITAGRQWGSARCSEKDAKKHGVPGDASLSESLRIGGTSI</sequence>
<keyword evidence="3" id="KW-1185">Reference proteome</keyword>
<organism evidence="2 3">
    <name type="scientific">Cyclocybe aegerita</name>
    <name type="common">Black poplar mushroom</name>
    <name type="synonym">Agrocybe aegerita</name>
    <dbReference type="NCBI Taxonomy" id="1973307"/>
    <lineage>
        <taxon>Eukaryota</taxon>
        <taxon>Fungi</taxon>
        <taxon>Dikarya</taxon>
        <taxon>Basidiomycota</taxon>
        <taxon>Agaricomycotina</taxon>
        <taxon>Agaricomycetes</taxon>
        <taxon>Agaricomycetidae</taxon>
        <taxon>Agaricales</taxon>
        <taxon>Agaricineae</taxon>
        <taxon>Bolbitiaceae</taxon>
        <taxon>Cyclocybe</taxon>
    </lineage>
</organism>
<accession>A0A8S0WJB1</accession>
<name>A0A8S0WJB1_CYCAE</name>
<dbReference type="AlphaFoldDB" id="A0A8S0WJB1"/>
<feature type="region of interest" description="Disordered" evidence="1">
    <location>
        <begin position="68"/>
        <end position="100"/>
    </location>
</feature>
<feature type="compositionally biased region" description="Basic residues" evidence="1">
    <location>
        <begin position="11"/>
        <end position="25"/>
    </location>
</feature>
<evidence type="ECO:0000313" key="2">
    <source>
        <dbReference type="EMBL" id="CAA7271071.1"/>
    </source>
</evidence>
<feature type="compositionally biased region" description="Polar residues" evidence="1">
    <location>
        <begin position="1"/>
        <end position="10"/>
    </location>
</feature>
<gene>
    <name evidence="2" type="ORF">AAE3_LOCUS13412</name>
</gene>
<evidence type="ECO:0000313" key="3">
    <source>
        <dbReference type="Proteomes" id="UP000467700"/>
    </source>
</evidence>
<dbReference type="EMBL" id="CACVBS010000101">
    <property type="protein sequence ID" value="CAA7271071.1"/>
    <property type="molecule type" value="Genomic_DNA"/>
</dbReference>